<dbReference type="InterPro" id="IPR032799">
    <property type="entry name" value="TAXi_C"/>
</dbReference>
<dbReference type="GO" id="GO:0006574">
    <property type="term" value="P:L-valine catabolic process"/>
    <property type="evidence" value="ECO:0007669"/>
    <property type="project" value="UniProtKB-UniRule"/>
</dbReference>
<dbReference type="SUPFAM" id="SSF52096">
    <property type="entry name" value="ClpP/crotonase"/>
    <property type="match status" value="1"/>
</dbReference>
<comment type="similarity">
    <text evidence="11">Belongs to the enoyl-CoA hydratase/isomerase family.</text>
</comment>
<evidence type="ECO:0000256" key="8">
    <source>
        <dbReference type="ARBA" id="ARBA00023274"/>
    </source>
</evidence>
<feature type="active site" evidence="9">
    <location>
        <position position="447"/>
    </location>
</feature>
<dbReference type="STRING" id="3750.A0A498J3F6"/>
<evidence type="ECO:0000256" key="1">
    <source>
        <dbReference type="ARBA" id="ARBA00007447"/>
    </source>
</evidence>
<keyword evidence="5 10" id="KW-0378">Hydrolase</keyword>
<feature type="compositionally biased region" description="Basic residues" evidence="12">
    <location>
        <begin position="109"/>
        <end position="120"/>
    </location>
</feature>
<evidence type="ECO:0000259" key="13">
    <source>
        <dbReference type="PROSITE" id="PS51767"/>
    </source>
</evidence>
<dbReference type="FunFam" id="2.40.70.10:FF:000053">
    <property type="entry name" value="Eukaryotic aspartyl protease family protein"/>
    <property type="match status" value="1"/>
</dbReference>
<evidence type="ECO:0000256" key="3">
    <source>
        <dbReference type="ARBA" id="ARBA00022670"/>
    </source>
</evidence>
<dbReference type="FunFam" id="2.40.70.10:FF:000034">
    <property type="entry name" value="Aspartyl protease family protein"/>
    <property type="match status" value="1"/>
</dbReference>
<dbReference type="PRINTS" id="PR00792">
    <property type="entry name" value="PEPSIN"/>
</dbReference>
<organism evidence="14 15">
    <name type="scientific">Malus domestica</name>
    <name type="common">Apple</name>
    <name type="synonym">Pyrus malus</name>
    <dbReference type="NCBI Taxonomy" id="3750"/>
    <lineage>
        <taxon>Eukaryota</taxon>
        <taxon>Viridiplantae</taxon>
        <taxon>Streptophyta</taxon>
        <taxon>Embryophyta</taxon>
        <taxon>Tracheophyta</taxon>
        <taxon>Spermatophyta</taxon>
        <taxon>Magnoliopsida</taxon>
        <taxon>eudicotyledons</taxon>
        <taxon>Gunneridae</taxon>
        <taxon>Pentapetalae</taxon>
        <taxon>rosids</taxon>
        <taxon>fabids</taxon>
        <taxon>Rosales</taxon>
        <taxon>Rosaceae</taxon>
        <taxon>Amygdaloideae</taxon>
        <taxon>Maleae</taxon>
        <taxon>Malus</taxon>
    </lineage>
</organism>
<reference evidence="14 15" key="1">
    <citation type="submission" date="2018-10" db="EMBL/GenBank/DDBJ databases">
        <title>A high-quality apple genome assembly.</title>
        <authorList>
            <person name="Hu J."/>
        </authorList>
    </citation>
    <scope>NUCLEOTIDE SEQUENCE [LARGE SCALE GENOMIC DNA]</scope>
    <source>
        <strain evidence="15">cv. HFTH1</strain>
        <tissue evidence="14">Young leaf</tissue>
    </source>
</reference>
<evidence type="ECO:0000256" key="2">
    <source>
        <dbReference type="ARBA" id="ARBA00009362"/>
    </source>
</evidence>
<dbReference type="InterPro" id="IPR001461">
    <property type="entry name" value="Aspartic_peptidase_A1"/>
</dbReference>
<dbReference type="CDD" id="cd06558">
    <property type="entry name" value="crotonase-like"/>
    <property type="match status" value="1"/>
</dbReference>
<sequence>MKTTRNLKREETIRMAVKASILLVLLVIFSSTLAAIARVHNHRNHNSNASTFAGIQLPKHMSFNAVSSSSHTGCSLSSSKIPNQPDSAMEEAEDSDTDEAAPELNPHKQTMKLHLRHRSQNKQSERKSSVIESTVRDLVRIQTLHTRIVEKKNQNTFSRLQKDKKPKHHQSNPVVAPAASPESYTNELSGQLQATLKSGVSLGSGEYFMDVFIGTPPKHFSLILDTGSDLNWVQCAPCHDCFEQHGPHYDPKDSTSFLDISCKDPRCRLVSSPDPPQPCKSENQTCPYFYWYGDSSNTTGDFALETFTINLTSSNKAEFKRVENVMFGCGHWNRGLFHGAAGLLGLGRGPLSFASQLQSLYGHSFSYCLVDRNSDANVSSKLIFGEDKNLLSHPKLTYTSLVGGKENPADTFYYVEIKSIMVGGEAVDIPAETWKLSPEGAGGTIVDSGTTLSYFADPAYQIIKDAFEKKVKGYPVVNDFPFLEPCYNVSGVEKIELPEFAIVFADGAVWDFPVENYFIQIEPQEIVCLAVLGTPKSGLSIIGNYQQQNFHILYDTKKSRLGYAPMKYACIYSEHMSVRNIHVFGRPLFNANGPYTPTRGIRVFKPSLVIELWKTNCSCSQQPSAVSSQSSQSSQSSGVSLPHRKKMGVFRFHQYQVVGRALPTEKDEHPKIYRMKLWATNEVRAKSKFWYFLRKLKKVKKSNGQVLAINEIFEKYPTTIKNYGIWLRYQSRTGYHNMYKEYRDTTLNGAVEAMYTELASRHRVRFPCIQIIKTATIPAKLCKRESTKQFHNSKIKFPLVFRKVRPPSRKLKTTYKASRPNLFIPVTWDAINNNTLITPSPSLHNPTFLFATSSSPDNEVVTSDEVLVGEEIERVRLITLNRPRQLNVISSKVVSLLAEYLEKWEKDDNAELVIIKGSGRAFSAGGDLKMFYDGRKSKDSCLEVVYRMYWLCYHIHTYKKTQVALVHGISMGGGASLMVPMKFSVVTEKTVFSTPEASIGFHTDCGFSYMHSHLPGFLGEFLGLTGARLNGKELVAVGLATHFVPLEKLSDLEKRLISLNSGNENAVKAAIEEFSVEVKPDEESVLNKQSIIDECFSKDTVAEIIQSFEVEAKKEGNGWIGPHLKGLKRSSPTGLRITLRSIREGRKQTLPESLKKEFRLTINILRSKISEDVYEGIRALTIDKDNAPKWNPPSLDNVVDKKLDLVFQPFEEDLELQIKEQEENRWDGKYENSAYASLKVTGIDIKCGHRRAEKRAGNLEKHD</sequence>
<evidence type="ECO:0000313" key="14">
    <source>
        <dbReference type="EMBL" id="RXH90299.1"/>
    </source>
</evidence>
<dbReference type="EC" id="3.1.2.4" evidence="11"/>
<dbReference type="SUPFAM" id="SSF160374">
    <property type="entry name" value="RplX-like"/>
    <property type="match status" value="1"/>
</dbReference>
<dbReference type="Gene3D" id="2.40.70.10">
    <property type="entry name" value="Acid Proteases"/>
    <property type="match status" value="2"/>
</dbReference>
<dbReference type="GO" id="GO:0004190">
    <property type="term" value="F:aspartic-type endopeptidase activity"/>
    <property type="evidence" value="ECO:0007669"/>
    <property type="project" value="UniProtKB-KW"/>
</dbReference>
<feature type="domain" description="Peptidase A1" evidence="13">
    <location>
        <begin position="207"/>
        <end position="564"/>
    </location>
</feature>
<accession>A0A498J3F6</accession>
<dbReference type="PROSITE" id="PS51767">
    <property type="entry name" value="PEPTIDASE_A1"/>
    <property type="match status" value="1"/>
</dbReference>
<dbReference type="PROSITE" id="PS00141">
    <property type="entry name" value="ASP_PROTEASE"/>
    <property type="match status" value="1"/>
</dbReference>
<evidence type="ECO:0000256" key="9">
    <source>
        <dbReference type="PIRSR" id="PIRSR601461-1"/>
    </source>
</evidence>
<feature type="compositionally biased region" description="Acidic residues" evidence="12">
    <location>
        <begin position="88"/>
        <end position="101"/>
    </location>
</feature>
<comment type="caution">
    <text evidence="14">The sequence shown here is derived from an EMBL/GenBank/DDBJ whole genome shotgun (WGS) entry which is preliminary data.</text>
</comment>
<evidence type="ECO:0000256" key="5">
    <source>
        <dbReference type="ARBA" id="ARBA00022801"/>
    </source>
</evidence>
<dbReference type="SUPFAM" id="SSF50630">
    <property type="entry name" value="Acid proteases"/>
    <property type="match status" value="1"/>
</dbReference>
<dbReference type="NCBIfam" id="NF004127">
    <property type="entry name" value="PRK05617.1"/>
    <property type="match status" value="1"/>
</dbReference>
<feature type="region of interest" description="Disordered" evidence="12">
    <location>
        <begin position="66"/>
        <end position="131"/>
    </location>
</feature>
<comment type="similarity">
    <text evidence="2">Belongs to the eukaryotic ribosomal protein eL20 family.</text>
</comment>
<gene>
    <name evidence="14" type="ORF">DVH24_032656</name>
</gene>
<feature type="region of interest" description="Disordered" evidence="12">
    <location>
        <begin position="150"/>
        <end position="186"/>
    </location>
</feature>
<keyword evidence="4 10" id="KW-0064">Aspartyl protease</keyword>
<dbReference type="PANTHER" id="PTHR43176">
    <property type="entry name" value="3-HYDROXYISOBUTYRYL-COA HYDROLASE-RELATED"/>
    <property type="match status" value="1"/>
</dbReference>
<dbReference type="FunFam" id="3.10.20.10:FF:000002">
    <property type="entry name" value="60S ribosomal protein L18a"/>
    <property type="match status" value="1"/>
</dbReference>
<dbReference type="InterPro" id="IPR021109">
    <property type="entry name" value="Peptidase_aspartic_dom_sf"/>
</dbReference>
<feature type="compositionally biased region" description="Low complexity" evidence="12">
    <location>
        <begin position="67"/>
        <end position="79"/>
    </location>
</feature>
<feature type="active site" evidence="9">
    <location>
        <position position="225"/>
    </location>
</feature>
<keyword evidence="6" id="KW-0689">Ribosomal protein</keyword>
<evidence type="ECO:0000256" key="7">
    <source>
        <dbReference type="ARBA" id="ARBA00023180"/>
    </source>
</evidence>
<dbReference type="InterPro" id="IPR029045">
    <property type="entry name" value="ClpP/crotonase-like_dom_sf"/>
</dbReference>
<dbReference type="AlphaFoldDB" id="A0A498J3F6"/>
<evidence type="ECO:0000256" key="10">
    <source>
        <dbReference type="RuleBase" id="RU000454"/>
    </source>
</evidence>
<keyword evidence="7" id="KW-0325">Glycoprotein</keyword>
<evidence type="ECO:0000256" key="4">
    <source>
        <dbReference type="ARBA" id="ARBA00022750"/>
    </source>
</evidence>
<dbReference type="InterPro" id="IPR032861">
    <property type="entry name" value="TAXi_N"/>
</dbReference>
<comment type="similarity">
    <text evidence="1 10">Belongs to the peptidase A1 family.</text>
</comment>
<keyword evidence="15" id="KW-1185">Reference proteome</keyword>
<dbReference type="Gene3D" id="3.90.226.10">
    <property type="entry name" value="2-enoyl-CoA Hydratase, Chain A, domain 1"/>
    <property type="match status" value="1"/>
</dbReference>
<dbReference type="Pfam" id="PF14543">
    <property type="entry name" value="TAXi_N"/>
    <property type="match status" value="1"/>
</dbReference>
<dbReference type="EMBL" id="RDQH01000335">
    <property type="protein sequence ID" value="RXH90299.1"/>
    <property type="molecule type" value="Genomic_DNA"/>
</dbReference>
<keyword evidence="3 10" id="KW-0645">Protease</keyword>
<dbReference type="InterPro" id="IPR034161">
    <property type="entry name" value="Pepsin-like_plant"/>
</dbReference>
<proteinExistence type="inferred from homology"/>
<dbReference type="FunFam" id="3.90.226.10:FF:000027">
    <property type="entry name" value="Probable 3-hydroxyisobutyryl-CoA hydrolase 2"/>
    <property type="match status" value="1"/>
</dbReference>
<dbReference type="GO" id="GO:0003735">
    <property type="term" value="F:structural constituent of ribosome"/>
    <property type="evidence" value="ECO:0007669"/>
    <property type="project" value="InterPro"/>
</dbReference>
<evidence type="ECO:0000256" key="12">
    <source>
        <dbReference type="SAM" id="MobiDB-lite"/>
    </source>
</evidence>
<dbReference type="InterPro" id="IPR032259">
    <property type="entry name" value="HIBYL-CoA-H"/>
</dbReference>
<dbReference type="GO" id="GO:0006412">
    <property type="term" value="P:translation"/>
    <property type="evidence" value="ECO:0007669"/>
    <property type="project" value="InterPro"/>
</dbReference>
<dbReference type="InterPro" id="IPR033121">
    <property type="entry name" value="PEPTIDASE_A1"/>
</dbReference>
<evidence type="ECO:0000256" key="11">
    <source>
        <dbReference type="RuleBase" id="RU369070"/>
    </source>
</evidence>
<dbReference type="HAMAP" id="MF_00273">
    <property type="entry name" value="Ribosomal_eL20"/>
    <property type="match status" value="1"/>
</dbReference>
<keyword evidence="8" id="KW-0687">Ribonucleoprotein</keyword>
<dbReference type="InterPro" id="IPR045004">
    <property type="entry name" value="ECH_dom"/>
</dbReference>
<dbReference type="Pfam" id="PF01775">
    <property type="entry name" value="Ribosomal_L18A"/>
    <property type="match status" value="1"/>
</dbReference>
<comment type="pathway">
    <text evidence="11">Amino-acid degradation; L-valine degradation.</text>
</comment>
<comment type="function">
    <text evidence="11">Hydrolyzes 3-hydroxyisobutyryl-CoA (HIBYL-CoA), a saline catabolite. Has high activity toward isobutyryl-CoA. Could be an isobutyryl-CoA dehydrogenase that functions in valine catabolism.</text>
</comment>
<comment type="catalytic activity">
    <reaction evidence="11">
        <text>3-hydroxy-2-methylpropanoyl-CoA + H2O = 3-hydroxy-2-methylpropanoate + CoA + H(+)</text>
        <dbReference type="Rhea" id="RHEA:20888"/>
        <dbReference type="ChEBI" id="CHEBI:11805"/>
        <dbReference type="ChEBI" id="CHEBI:15377"/>
        <dbReference type="ChEBI" id="CHEBI:15378"/>
        <dbReference type="ChEBI" id="CHEBI:57287"/>
        <dbReference type="ChEBI" id="CHEBI:57340"/>
        <dbReference type="EC" id="3.1.2.4"/>
    </reaction>
</comment>
<dbReference type="InterPro" id="IPR001969">
    <property type="entry name" value="Aspartic_peptidase_AS"/>
</dbReference>
<dbReference type="Proteomes" id="UP000290289">
    <property type="component" value="Chromosome 9"/>
</dbReference>
<dbReference type="Gene3D" id="3.10.20.10">
    <property type="match status" value="2"/>
</dbReference>
<evidence type="ECO:0000256" key="6">
    <source>
        <dbReference type="ARBA" id="ARBA00022980"/>
    </source>
</evidence>
<dbReference type="GO" id="GO:0006508">
    <property type="term" value="P:proteolysis"/>
    <property type="evidence" value="ECO:0007669"/>
    <property type="project" value="UniProtKB-KW"/>
</dbReference>
<dbReference type="InterPro" id="IPR028877">
    <property type="entry name" value="Ribosomal_eL20"/>
</dbReference>
<dbReference type="GO" id="GO:0003860">
    <property type="term" value="F:3-hydroxyisobutyryl-CoA hydrolase activity"/>
    <property type="evidence" value="ECO:0007669"/>
    <property type="project" value="UniProtKB-UniRule"/>
</dbReference>
<dbReference type="GO" id="GO:0005840">
    <property type="term" value="C:ribosome"/>
    <property type="evidence" value="ECO:0007669"/>
    <property type="project" value="UniProtKB-KW"/>
</dbReference>
<name>A0A498J3F6_MALDO</name>
<dbReference type="GO" id="GO:1990904">
    <property type="term" value="C:ribonucleoprotein complex"/>
    <property type="evidence" value="ECO:0007669"/>
    <property type="project" value="UniProtKB-KW"/>
</dbReference>
<evidence type="ECO:0000313" key="15">
    <source>
        <dbReference type="Proteomes" id="UP000290289"/>
    </source>
</evidence>
<dbReference type="InterPro" id="IPR023573">
    <property type="entry name" value="Ribosomal_eL20_dom"/>
</dbReference>
<dbReference type="PANTHER" id="PTHR43176:SF2">
    <property type="entry name" value="3-HYDROXYISOBUTYRYL-COA HYDROLASE-LIKE PROTEIN 5"/>
    <property type="match status" value="1"/>
</dbReference>
<dbReference type="FunFam" id="3.10.20.10:FF:000001">
    <property type="entry name" value="60S ribosomal protein L18a"/>
    <property type="match status" value="1"/>
</dbReference>
<protein>
    <recommendedName>
        <fullName evidence="11">3-hydroxyisobutyryl-CoA hydrolase</fullName>
        <shortName evidence="11">HIB-CoA hydrolase</shortName>
        <shortName evidence="11">HIBYL-CoA-H</shortName>
        <ecNumber evidence="11">3.1.2.4</ecNumber>
    </recommendedName>
    <alternativeName>
        <fullName evidence="11">3-hydroxyisobutyryl-coenzyme A hydrolase</fullName>
    </alternativeName>
</protein>
<dbReference type="Pfam" id="PF14541">
    <property type="entry name" value="TAXi_C"/>
    <property type="match status" value="1"/>
</dbReference>
<dbReference type="Pfam" id="PF16113">
    <property type="entry name" value="ECH_2"/>
    <property type="match status" value="1"/>
</dbReference>
<dbReference type="CDD" id="cd05476">
    <property type="entry name" value="pepsin_A_like_plant"/>
    <property type="match status" value="1"/>
</dbReference>